<dbReference type="PROSITE" id="PS51257">
    <property type="entry name" value="PROKAR_LIPOPROTEIN"/>
    <property type="match status" value="1"/>
</dbReference>
<keyword evidence="4" id="KW-1185">Reference proteome</keyword>
<dbReference type="Proteomes" id="UP000193467">
    <property type="component" value="Unassembled WGS sequence"/>
</dbReference>
<name>A0A1Y2C4D0_9BASI</name>
<gene>
    <name evidence="3" type="ORF">BCR35DRAFT_336427</name>
</gene>
<evidence type="ECO:0000313" key="4">
    <source>
        <dbReference type="Proteomes" id="UP000193467"/>
    </source>
</evidence>
<feature type="transmembrane region" description="Helical" evidence="2">
    <location>
        <begin position="12"/>
        <end position="35"/>
    </location>
</feature>
<accession>A0A1Y2C4D0</accession>
<keyword evidence="2" id="KW-0472">Membrane</keyword>
<evidence type="ECO:0000256" key="1">
    <source>
        <dbReference type="SAM" id="MobiDB-lite"/>
    </source>
</evidence>
<protein>
    <submittedName>
        <fullName evidence="3">Uncharacterized protein</fullName>
    </submittedName>
</protein>
<dbReference type="AlphaFoldDB" id="A0A1Y2C4D0"/>
<evidence type="ECO:0000256" key="2">
    <source>
        <dbReference type="SAM" id="Phobius"/>
    </source>
</evidence>
<feature type="compositionally biased region" description="Basic and acidic residues" evidence="1">
    <location>
        <begin position="115"/>
        <end position="128"/>
    </location>
</feature>
<comment type="caution">
    <text evidence="3">The sequence shown here is derived from an EMBL/GenBank/DDBJ whole genome shotgun (WGS) entry which is preliminary data.</text>
</comment>
<organism evidence="3 4">
    <name type="scientific">Leucosporidium creatinivorum</name>
    <dbReference type="NCBI Taxonomy" id="106004"/>
    <lineage>
        <taxon>Eukaryota</taxon>
        <taxon>Fungi</taxon>
        <taxon>Dikarya</taxon>
        <taxon>Basidiomycota</taxon>
        <taxon>Pucciniomycotina</taxon>
        <taxon>Microbotryomycetes</taxon>
        <taxon>Leucosporidiales</taxon>
        <taxon>Leucosporidium</taxon>
    </lineage>
</organism>
<dbReference type="InParanoid" id="A0A1Y2C4D0"/>
<keyword evidence="2" id="KW-1133">Transmembrane helix</keyword>
<reference evidence="3 4" key="1">
    <citation type="submission" date="2016-07" db="EMBL/GenBank/DDBJ databases">
        <title>Pervasive Adenine N6-methylation of Active Genes in Fungi.</title>
        <authorList>
            <consortium name="DOE Joint Genome Institute"/>
            <person name="Mondo S.J."/>
            <person name="Dannebaum R.O."/>
            <person name="Kuo R.C."/>
            <person name="Labutti K."/>
            <person name="Haridas S."/>
            <person name="Kuo A."/>
            <person name="Salamov A."/>
            <person name="Ahrendt S.R."/>
            <person name="Lipzen A."/>
            <person name="Sullivan W."/>
            <person name="Andreopoulos W.B."/>
            <person name="Clum A."/>
            <person name="Lindquist E."/>
            <person name="Daum C."/>
            <person name="Ramamoorthy G.K."/>
            <person name="Gryganskyi A."/>
            <person name="Culley D."/>
            <person name="Magnuson J.K."/>
            <person name="James T.Y."/>
            <person name="O'Malley M.A."/>
            <person name="Stajich J.E."/>
            <person name="Spatafora J.W."/>
            <person name="Visel A."/>
            <person name="Grigoriev I.V."/>
        </authorList>
    </citation>
    <scope>NUCLEOTIDE SEQUENCE [LARGE SCALE GENOMIC DNA]</scope>
    <source>
        <strain evidence="3 4">62-1032</strain>
    </source>
</reference>
<sequence>MGATSSKQSTGVTVGVIVGCLVIFLIVVFFAVRLIQRRMSPLMSGLKPASSDTILPLSSPSNLEQRTTSPPPLYDSPAFASGGEDPAKSSGGRRRGEGDQGWTDGAELLYNGASERGDSGSSEKMEVR</sequence>
<feature type="compositionally biased region" description="Polar residues" evidence="1">
    <location>
        <begin position="50"/>
        <end position="68"/>
    </location>
</feature>
<evidence type="ECO:0000313" key="3">
    <source>
        <dbReference type="EMBL" id="ORY41747.1"/>
    </source>
</evidence>
<feature type="region of interest" description="Disordered" evidence="1">
    <location>
        <begin position="43"/>
        <end position="128"/>
    </location>
</feature>
<keyword evidence="2" id="KW-0812">Transmembrane</keyword>
<dbReference type="EMBL" id="MCGR01000135">
    <property type="protein sequence ID" value="ORY41747.1"/>
    <property type="molecule type" value="Genomic_DNA"/>
</dbReference>
<proteinExistence type="predicted"/>